<comment type="caution">
    <text evidence="4">The sequence shown here is derived from an EMBL/GenBank/DDBJ whole genome shotgun (WGS) entry which is preliminary data.</text>
</comment>
<dbReference type="Pfam" id="PF00440">
    <property type="entry name" value="TetR_N"/>
    <property type="match status" value="1"/>
</dbReference>
<dbReference type="InterPro" id="IPR009057">
    <property type="entry name" value="Homeodomain-like_sf"/>
</dbReference>
<dbReference type="AlphaFoldDB" id="A0A8J3MCV0"/>
<reference evidence="4" key="2">
    <citation type="submission" date="2020-09" db="EMBL/GenBank/DDBJ databases">
        <authorList>
            <person name="Sun Q."/>
            <person name="Zhou Y."/>
        </authorList>
    </citation>
    <scope>NUCLEOTIDE SEQUENCE</scope>
    <source>
        <strain evidence="4">CGMCC 1.7081</strain>
    </source>
</reference>
<dbReference type="PROSITE" id="PS50977">
    <property type="entry name" value="HTH_TETR_2"/>
    <property type="match status" value="1"/>
</dbReference>
<evidence type="ECO:0000256" key="1">
    <source>
        <dbReference type="ARBA" id="ARBA00023125"/>
    </source>
</evidence>
<proteinExistence type="predicted"/>
<name>A0A8J3MCV0_9RHOB</name>
<protein>
    <submittedName>
        <fullName evidence="4">TetR family transcriptional regulator</fullName>
    </submittedName>
</protein>
<feature type="DNA-binding region" description="H-T-H motif" evidence="2">
    <location>
        <begin position="13"/>
        <end position="32"/>
    </location>
</feature>
<dbReference type="InterPro" id="IPR036271">
    <property type="entry name" value="Tet_transcr_reg_TetR-rel_C_sf"/>
</dbReference>
<reference evidence="4" key="1">
    <citation type="journal article" date="2014" name="Int. J. Syst. Evol. Microbiol.">
        <title>Complete genome sequence of Corynebacterium casei LMG S-19264T (=DSM 44701T), isolated from a smear-ripened cheese.</title>
        <authorList>
            <consortium name="US DOE Joint Genome Institute (JGI-PGF)"/>
            <person name="Walter F."/>
            <person name="Albersmeier A."/>
            <person name="Kalinowski J."/>
            <person name="Ruckert C."/>
        </authorList>
    </citation>
    <scope>NUCLEOTIDE SEQUENCE</scope>
    <source>
        <strain evidence="4">CGMCC 1.7081</strain>
    </source>
</reference>
<gene>
    <name evidence="4" type="ORF">GCM10010961_26930</name>
</gene>
<keyword evidence="5" id="KW-1185">Reference proteome</keyword>
<dbReference type="Gene3D" id="1.10.357.10">
    <property type="entry name" value="Tetracycline Repressor, domain 2"/>
    <property type="match status" value="1"/>
</dbReference>
<dbReference type="GO" id="GO:0003677">
    <property type="term" value="F:DNA binding"/>
    <property type="evidence" value="ECO:0007669"/>
    <property type="project" value="UniProtKB-UniRule"/>
</dbReference>
<keyword evidence="1 2" id="KW-0238">DNA-binding</keyword>
<dbReference type="Proteomes" id="UP000611500">
    <property type="component" value="Unassembled WGS sequence"/>
</dbReference>
<dbReference type="SUPFAM" id="SSF46689">
    <property type="entry name" value="Homeodomain-like"/>
    <property type="match status" value="1"/>
</dbReference>
<dbReference type="InterPro" id="IPR001647">
    <property type="entry name" value="HTH_TetR"/>
</dbReference>
<feature type="domain" description="HTH tetR-type" evidence="3">
    <location>
        <begin position="1"/>
        <end position="50"/>
    </location>
</feature>
<evidence type="ECO:0000259" key="3">
    <source>
        <dbReference type="PROSITE" id="PS50977"/>
    </source>
</evidence>
<evidence type="ECO:0000313" key="4">
    <source>
        <dbReference type="EMBL" id="GHG94060.1"/>
    </source>
</evidence>
<dbReference type="EMBL" id="BNAP01000012">
    <property type="protein sequence ID" value="GHG94060.1"/>
    <property type="molecule type" value="Genomic_DNA"/>
</dbReference>
<organism evidence="4 5">
    <name type="scientific">Pseudodonghicola xiamenensis</name>
    <dbReference type="NCBI Taxonomy" id="337702"/>
    <lineage>
        <taxon>Bacteria</taxon>
        <taxon>Pseudomonadati</taxon>
        <taxon>Pseudomonadota</taxon>
        <taxon>Alphaproteobacteria</taxon>
        <taxon>Rhodobacterales</taxon>
        <taxon>Paracoccaceae</taxon>
        <taxon>Pseudodonghicola</taxon>
    </lineage>
</organism>
<dbReference type="InterPro" id="IPR049513">
    <property type="entry name" value="TetR_C_40"/>
</dbReference>
<dbReference type="Pfam" id="PF21306">
    <property type="entry name" value="TetR_C_40"/>
    <property type="match status" value="1"/>
</dbReference>
<dbReference type="SUPFAM" id="SSF48498">
    <property type="entry name" value="Tetracyclin repressor-like, C-terminal domain"/>
    <property type="match status" value="1"/>
</dbReference>
<evidence type="ECO:0000313" key="5">
    <source>
        <dbReference type="Proteomes" id="UP000611500"/>
    </source>
</evidence>
<evidence type="ECO:0000256" key="2">
    <source>
        <dbReference type="PROSITE-ProRule" id="PRU00335"/>
    </source>
</evidence>
<sequence>MLVFAEKGVDASVIDDVISTAGVSRGTFYKYFKSNRDLMVAANEELGRELLTLVLNRVSGLDDPAERLALGVRLFIETALAFPLFARFTRSAGMASVGPRSLLLDYLPGHIQDGIEQGRFFDLPQEVSLDLISGGVLFYIARSSESSVDPEHGRHVVAALLRSLGLSDAEAWRLADREVAPMELPENSLLRRSSLRYRPQGDSGEDAQ</sequence>
<accession>A0A8J3MCV0</accession>